<sequence length="407" mass="45837">MDKLPESLLLEILSRLDHSADVARCRFASKAFNTVFPDLRSINLQCSSRKFSSSSKKVFLDLISKQRIVESVSIRLHETVNEDFAKEWLPRVSQSLKSLSLSGCWYRFAPPLALISACCHNLTRLNLSFAWLSMDYLNPNPMPNLTSLTVEHTLLEDEDLNQLNKCFPNLQVLNLVGVGLKDPKIHLLKLQTCHLEIVTDPSSLSLITPNLIKLTIKCRPYLAAIHVDAPMLSHFHLSLDIPKHVTTLTAKFETLKTLWLDSFYIGSLLSEFPITKTVQNLTLDSGKNAPTNAGDSKLTLRKVFTVFPNLSSLCVKSSAWSELEAFLNPEGWEILDGRIELKTICAYLKLVDPSLTFSYVACVLDQCVGLSLVSLLIHADVVDTESKSFMSKCMVRWPGLKWRWGVW</sequence>
<evidence type="ECO:0000313" key="3">
    <source>
        <dbReference type="Proteomes" id="UP000215914"/>
    </source>
</evidence>
<dbReference type="PANTHER" id="PTHR31215">
    <property type="entry name" value="OS05G0510400 PROTEIN-RELATED"/>
    <property type="match status" value="1"/>
</dbReference>
<dbReference type="CDD" id="cd09917">
    <property type="entry name" value="F-box_SF"/>
    <property type="match status" value="1"/>
</dbReference>
<accession>A0A251V3B2</accession>
<evidence type="ECO:0000313" key="2">
    <source>
        <dbReference type="EMBL" id="OTG30090.1"/>
    </source>
</evidence>
<dbReference type="Gene3D" id="3.80.10.10">
    <property type="entry name" value="Ribonuclease Inhibitor"/>
    <property type="match status" value="1"/>
</dbReference>
<dbReference type="FunCoup" id="A0A251V3B2">
    <property type="interactions" value="1423"/>
</dbReference>
<dbReference type="OrthoDB" id="2242903at2759"/>
<dbReference type="EMBL" id="CM007892">
    <property type="protein sequence ID" value="OTG30090.1"/>
    <property type="molecule type" value="Genomic_DNA"/>
</dbReference>
<dbReference type="Proteomes" id="UP000215914">
    <property type="component" value="Chromosome 3"/>
</dbReference>
<dbReference type="AlphaFoldDB" id="A0A251V3B2"/>
<dbReference type="OMA" id="LISACCH"/>
<dbReference type="EMBL" id="MNCJ02000318">
    <property type="protein sequence ID" value="KAF5812547.1"/>
    <property type="molecule type" value="Genomic_DNA"/>
</dbReference>
<gene>
    <name evidence="2" type="ORF">HannXRQ_Chr03g0060631</name>
    <name evidence="1" type="ORF">HanXRQr2_Chr03g0087641</name>
</gene>
<reference evidence="2" key="2">
    <citation type="submission" date="2017-02" db="EMBL/GenBank/DDBJ databases">
        <title>Sunflower complete genome.</title>
        <authorList>
            <person name="Langlade N."/>
            <person name="Munos S."/>
        </authorList>
    </citation>
    <scope>NUCLEOTIDE SEQUENCE [LARGE SCALE GENOMIC DNA]</scope>
    <source>
        <tissue evidence="2">Leaves</tissue>
    </source>
</reference>
<organism evidence="2 3">
    <name type="scientific">Helianthus annuus</name>
    <name type="common">Common sunflower</name>
    <dbReference type="NCBI Taxonomy" id="4232"/>
    <lineage>
        <taxon>Eukaryota</taxon>
        <taxon>Viridiplantae</taxon>
        <taxon>Streptophyta</taxon>
        <taxon>Embryophyta</taxon>
        <taxon>Tracheophyta</taxon>
        <taxon>Spermatophyta</taxon>
        <taxon>Magnoliopsida</taxon>
        <taxon>eudicotyledons</taxon>
        <taxon>Gunneridae</taxon>
        <taxon>Pentapetalae</taxon>
        <taxon>asterids</taxon>
        <taxon>campanulids</taxon>
        <taxon>Asterales</taxon>
        <taxon>Asteraceae</taxon>
        <taxon>Asteroideae</taxon>
        <taxon>Heliantheae alliance</taxon>
        <taxon>Heliantheae</taxon>
        <taxon>Helianthus</taxon>
    </lineage>
</organism>
<name>A0A251V3B2_HELAN</name>
<keyword evidence="3" id="KW-1185">Reference proteome</keyword>
<protein>
    <submittedName>
        <fullName evidence="1">Leucine-rich repeat domain superfamily, F-box-like domain superfamily</fullName>
    </submittedName>
    <submittedName>
        <fullName evidence="2">Putative F-box domain, Leucine-rich repeat domain, L domain-like protein</fullName>
    </submittedName>
</protein>
<dbReference type="InParanoid" id="A0A251V3B2"/>
<dbReference type="InterPro" id="IPR044809">
    <property type="entry name" value="AUF1-like"/>
</dbReference>
<dbReference type="InterPro" id="IPR036047">
    <property type="entry name" value="F-box-like_dom_sf"/>
</dbReference>
<dbReference type="SUPFAM" id="SSF81383">
    <property type="entry name" value="F-box domain"/>
    <property type="match status" value="1"/>
</dbReference>
<evidence type="ECO:0000313" key="1">
    <source>
        <dbReference type="EMBL" id="KAF5812547.1"/>
    </source>
</evidence>
<dbReference type="SUPFAM" id="SSF52047">
    <property type="entry name" value="RNI-like"/>
    <property type="match status" value="1"/>
</dbReference>
<dbReference type="InterPro" id="IPR032675">
    <property type="entry name" value="LRR_dom_sf"/>
</dbReference>
<reference evidence="1" key="3">
    <citation type="submission" date="2020-06" db="EMBL/GenBank/DDBJ databases">
        <title>Helianthus annuus Genome sequencing and assembly Release 2.</title>
        <authorList>
            <person name="Gouzy J."/>
            <person name="Langlade N."/>
            <person name="Munos S."/>
        </authorList>
    </citation>
    <scope>NUCLEOTIDE SEQUENCE</scope>
    <source>
        <tissue evidence="1">Leaves</tissue>
    </source>
</reference>
<dbReference type="Gramene" id="mRNA:HanXRQr2_Chr03g0087641">
    <property type="protein sequence ID" value="mRNA:HanXRQr2_Chr03g0087641"/>
    <property type="gene ID" value="HanXRQr2_Chr03g0087641"/>
</dbReference>
<reference evidence="1 3" key="1">
    <citation type="journal article" date="2017" name="Nature">
        <title>The sunflower genome provides insights into oil metabolism, flowering and Asterid evolution.</title>
        <authorList>
            <person name="Badouin H."/>
            <person name="Gouzy J."/>
            <person name="Grassa C.J."/>
            <person name="Murat F."/>
            <person name="Staton S.E."/>
            <person name="Cottret L."/>
            <person name="Lelandais-Briere C."/>
            <person name="Owens G.L."/>
            <person name="Carrere S."/>
            <person name="Mayjonade B."/>
            <person name="Legrand L."/>
            <person name="Gill N."/>
            <person name="Kane N.C."/>
            <person name="Bowers J.E."/>
            <person name="Hubner S."/>
            <person name="Bellec A."/>
            <person name="Berard A."/>
            <person name="Berges H."/>
            <person name="Blanchet N."/>
            <person name="Boniface M.C."/>
            <person name="Brunel D."/>
            <person name="Catrice O."/>
            <person name="Chaidir N."/>
            <person name="Claudel C."/>
            <person name="Donnadieu C."/>
            <person name="Faraut T."/>
            <person name="Fievet G."/>
            <person name="Helmstetter N."/>
            <person name="King M."/>
            <person name="Knapp S.J."/>
            <person name="Lai Z."/>
            <person name="Le Paslier M.C."/>
            <person name="Lippi Y."/>
            <person name="Lorenzon L."/>
            <person name="Mandel J.R."/>
            <person name="Marage G."/>
            <person name="Marchand G."/>
            <person name="Marquand E."/>
            <person name="Bret-Mestries E."/>
            <person name="Morien E."/>
            <person name="Nambeesan S."/>
            <person name="Nguyen T."/>
            <person name="Pegot-Espagnet P."/>
            <person name="Pouilly N."/>
            <person name="Raftis F."/>
            <person name="Sallet E."/>
            <person name="Schiex T."/>
            <person name="Thomas J."/>
            <person name="Vandecasteele C."/>
            <person name="Vares D."/>
            <person name="Vear F."/>
            <person name="Vautrin S."/>
            <person name="Crespi M."/>
            <person name="Mangin B."/>
            <person name="Burke J.M."/>
            <person name="Salse J."/>
            <person name="Munos S."/>
            <person name="Vincourt P."/>
            <person name="Rieseberg L.H."/>
            <person name="Langlade N.B."/>
        </authorList>
    </citation>
    <scope>NUCLEOTIDE SEQUENCE [LARGE SCALE GENOMIC DNA]</scope>
    <source>
        <strain evidence="3">cv. SF193</strain>
        <tissue evidence="1">Leaves</tissue>
    </source>
</reference>
<proteinExistence type="predicted"/>